<dbReference type="PATRIC" id="fig|698760.3.peg.4732"/>
<organism evidence="1 2">
    <name type="scientific">Streptomyces turgidiscabies (strain Car8)</name>
    <dbReference type="NCBI Taxonomy" id="698760"/>
    <lineage>
        <taxon>Bacteria</taxon>
        <taxon>Bacillati</taxon>
        <taxon>Actinomycetota</taxon>
        <taxon>Actinomycetes</taxon>
        <taxon>Kitasatosporales</taxon>
        <taxon>Streptomycetaceae</taxon>
        <taxon>Streptomyces</taxon>
    </lineage>
</organism>
<dbReference type="Proteomes" id="UP000010931">
    <property type="component" value="Unassembled WGS sequence"/>
</dbReference>
<dbReference type="GeneID" id="97399939"/>
<protein>
    <submittedName>
        <fullName evidence="1">Uncharacterized protein</fullName>
    </submittedName>
</protein>
<keyword evidence="2" id="KW-1185">Reference proteome</keyword>
<evidence type="ECO:0000313" key="2">
    <source>
        <dbReference type="Proteomes" id="UP000010931"/>
    </source>
</evidence>
<dbReference type="AlphaFoldDB" id="L7F5C2"/>
<dbReference type="EMBL" id="AEJB01000346">
    <property type="protein sequence ID" value="ELP66492.1"/>
    <property type="molecule type" value="Genomic_DNA"/>
</dbReference>
<evidence type="ECO:0000313" key="1">
    <source>
        <dbReference type="EMBL" id="ELP66492.1"/>
    </source>
</evidence>
<dbReference type="RefSeq" id="WP_006378408.1">
    <property type="nucleotide sequence ID" value="NZ_AEJB01000346.1"/>
</dbReference>
<proteinExistence type="predicted"/>
<reference evidence="1 2" key="1">
    <citation type="journal article" date="2011" name="Plasmid">
        <title>Streptomyces turgidiscabies Car8 contains a modular pathogenicity island that shares virulence genes with other actinobacterial plant pathogens.</title>
        <authorList>
            <person name="Huguet-Tapia J.C."/>
            <person name="Badger J.H."/>
            <person name="Loria R."/>
            <person name="Pettis G.S."/>
        </authorList>
    </citation>
    <scope>NUCLEOTIDE SEQUENCE [LARGE SCALE GENOMIC DNA]</scope>
    <source>
        <strain evidence="1 2">Car8</strain>
    </source>
</reference>
<sequence>MAEEAGTGADDACLWDERLSWAFGLIADDPAARTAALAHLAEARRQVDDARGRFNETSRLTRPLGADEQYREPAFLKARRRYQQAQRRSLPDGLWDRPASEDLATWPGLPYALLFLEWEARFPQDWTQHAKAWSTKESLIREVARARQEEAIKAMLTDLVEIVVHRAYRCKDREYVRVARAVDSADLRGRLDRAADSDSPWTRCHAGYVLWLLDRPDLPNTRHVWQTWVAGRAAALM</sequence>
<accession>L7F5C2</accession>
<name>L7F5C2_STRT8</name>
<gene>
    <name evidence="1" type="ORF">STRTUCAR8_04973</name>
</gene>
<comment type="caution">
    <text evidence="1">The sequence shown here is derived from an EMBL/GenBank/DDBJ whole genome shotgun (WGS) entry which is preliminary data.</text>
</comment>